<evidence type="ECO:0000256" key="1">
    <source>
        <dbReference type="SAM" id="Phobius"/>
    </source>
</evidence>
<name>A0A3B0P2G0_9BACT</name>
<reference evidence="3" key="1">
    <citation type="submission" date="2018-06" db="EMBL/GenBank/DDBJ databases">
        <authorList>
            <consortium name="Pathogen Informatics"/>
        </authorList>
    </citation>
    <scope>NUCLEOTIDE SEQUENCE [LARGE SCALE GENOMIC DNA]</scope>
    <source>
        <strain evidence="3">NCTC10135</strain>
    </source>
</reference>
<keyword evidence="1" id="KW-0472">Membrane</keyword>
<dbReference type="EMBL" id="LS991949">
    <property type="protein sequence ID" value="SYV90477.1"/>
    <property type="molecule type" value="Genomic_DNA"/>
</dbReference>
<evidence type="ECO:0000313" key="2">
    <source>
        <dbReference type="EMBL" id="SYV90477.1"/>
    </source>
</evidence>
<gene>
    <name evidence="2" type="ORF">NCTC10135_01001</name>
</gene>
<dbReference type="AlphaFoldDB" id="A0A3B0P2G0"/>
<feature type="non-terminal residue" evidence="2">
    <location>
        <position position="73"/>
    </location>
</feature>
<accession>A0A3B0P2G0</accession>
<sequence length="73" mass="8196">MDKNNKPVQPKEKKKIGMVGIIGIFIGIVALIVLILIAIEQIRAASIKFQDISFLQKVVKETVADNELYVSQW</sequence>
<dbReference type="Proteomes" id="UP000259864">
    <property type="component" value="Chromosome 1"/>
</dbReference>
<evidence type="ECO:0000313" key="3">
    <source>
        <dbReference type="Proteomes" id="UP000259864"/>
    </source>
</evidence>
<proteinExistence type="predicted"/>
<feature type="transmembrane region" description="Helical" evidence="1">
    <location>
        <begin position="16"/>
        <end position="39"/>
    </location>
</feature>
<dbReference type="KEGG" id="mala:NCTC10135_01001"/>
<keyword evidence="1" id="KW-0812">Transmembrane</keyword>
<protein>
    <submittedName>
        <fullName evidence="2">Uncharacterized protein</fullName>
    </submittedName>
</protein>
<keyword evidence="1" id="KW-1133">Transmembrane helix</keyword>
<organism evidence="2 3">
    <name type="scientific">Metamycoplasma alkalescens</name>
    <dbReference type="NCBI Taxonomy" id="45363"/>
    <lineage>
        <taxon>Bacteria</taxon>
        <taxon>Bacillati</taxon>
        <taxon>Mycoplasmatota</taxon>
        <taxon>Mycoplasmoidales</taxon>
        <taxon>Metamycoplasmataceae</taxon>
        <taxon>Metamycoplasma</taxon>
    </lineage>
</organism>